<comment type="caution">
    <text evidence="1">The sequence shown here is derived from an EMBL/GenBank/DDBJ whole genome shotgun (WGS) entry which is preliminary data.</text>
</comment>
<dbReference type="AlphaFoldDB" id="A0A4Q1CDE0"/>
<dbReference type="EMBL" id="SDHW01000010">
    <property type="protein sequence ID" value="RXK57539.1"/>
    <property type="molecule type" value="Genomic_DNA"/>
</dbReference>
<dbReference type="Proteomes" id="UP000290204">
    <property type="component" value="Unassembled WGS sequence"/>
</dbReference>
<protein>
    <submittedName>
        <fullName evidence="1">Uncharacterized protein</fullName>
    </submittedName>
</protein>
<evidence type="ECO:0000313" key="1">
    <source>
        <dbReference type="EMBL" id="RXK57539.1"/>
    </source>
</evidence>
<accession>A0A4Q1CDE0</accession>
<sequence length="320" mass="38523">MGTDFFIVEINAFEVSNHKLPFQKLVKEFEKLFSAVPLTDSIFENKFRISNDQFDLFFGTYWNNSRYLNLKPVFSDNNNIWSEERIIKFQSRLKIFEYNAWKYLLNRNDIYWDKSLISAVSENIDFKILSVKQNLDWSESLIDQFLDKWDWTELSANFSLPWSSSFLEKYSDRWIWKCSDNSISNYNTGLEAGNIKCISANPQIYWTVEFFEKWMDEIDYWLFARYAKFDIKVVMKYPECFTLKRRVGSKVLKSSDNHIVVQIEETGYEQFLKNPNFILNDEFIEFAKKYSIIINIPPFDYHDDFELKDIVLYDLWTQSY</sequence>
<organism evidence="1 2">
    <name type="scientific">Lacibacter luteus</name>
    <dbReference type="NCBI Taxonomy" id="2508719"/>
    <lineage>
        <taxon>Bacteria</taxon>
        <taxon>Pseudomonadati</taxon>
        <taxon>Bacteroidota</taxon>
        <taxon>Chitinophagia</taxon>
        <taxon>Chitinophagales</taxon>
        <taxon>Chitinophagaceae</taxon>
        <taxon>Lacibacter</taxon>
    </lineage>
</organism>
<keyword evidence="2" id="KW-1185">Reference proteome</keyword>
<evidence type="ECO:0000313" key="2">
    <source>
        <dbReference type="Proteomes" id="UP000290204"/>
    </source>
</evidence>
<dbReference type="RefSeq" id="WP_129132938.1">
    <property type="nucleotide sequence ID" value="NZ_SDHW01000010.1"/>
</dbReference>
<reference evidence="1 2" key="1">
    <citation type="submission" date="2019-01" db="EMBL/GenBank/DDBJ databases">
        <title>Lacibacter sp. strain TTM-7.</title>
        <authorList>
            <person name="Chen W.-M."/>
        </authorList>
    </citation>
    <scope>NUCLEOTIDE SEQUENCE [LARGE SCALE GENOMIC DNA]</scope>
    <source>
        <strain evidence="1 2">TTM-7</strain>
    </source>
</reference>
<proteinExistence type="predicted"/>
<dbReference type="OrthoDB" id="9785181at2"/>
<name>A0A4Q1CDE0_9BACT</name>
<gene>
    <name evidence="1" type="ORF">ESA94_21035</name>
</gene>